<organism evidence="2 3">
    <name type="scientific">Cardiocondyla obscurior</name>
    <dbReference type="NCBI Taxonomy" id="286306"/>
    <lineage>
        <taxon>Eukaryota</taxon>
        <taxon>Metazoa</taxon>
        <taxon>Ecdysozoa</taxon>
        <taxon>Arthropoda</taxon>
        <taxon>Hexapoda</taxon>
        <taxon>Insecta</taxon>
        <taxon>Pterygota</taxon>
        <taxon>Neoptera</taxon>
        <taxon>Endopterygota</taxon>
        <taxon>Hymenoptera</taxon>
        <taxon>Apocrita</taxon>
        <taxon>Aculeata</taxon>
        <taxon>Formicoidea</taxon>
        <taxon>Formicidae</taxon>
        <taxon>Myrmicinae</taxon>
        <taxon>Cardiocondyla</taxon>
    </lineage>
</organism>
<keyword evidence="3" id="KW-1185">Reference proteome</keyword>
<sequence>MPVCAGNDYRPKSFPQLVFNAACVYIAPVFPDRSQTSRRVSTRRRKSKRSPTPSPSPSANSFFFGALLRVDHFGSRPGNSFAIARYRGDLTLARGANILNYTYRVSLKVPRERGETEWIELAKAASHVRDSTGPGECKLISNPFKVSPIYGSDISRKINSDVNLSDYVRELDRYTERQGKEVQRERETSVRALRVYARVYTRAVLTKHGEGWDE</sequence>
<dbReference type="Proteomes" id="UP001430953">
    <property type="component" value="Unassembled WGS sequence"/>
</dbReference>
<evidence type="ECO:0000256" key="1">
    <source>
        <dbReference type="SAM" id="MobiDB-lite"/>
    </source>
</evidence>
<reference evidence="2 3" key="1">
    <citation type="submission" date="2023-03" db="EMBL/GenBank/DDBJ databases">
        <title>High recombination rates correlate with genetic variation in Cardiocondyla obscurior ants.</title>
        <authorList>
            <person name="Errbii M."/>
        </authorList>
    </citation>
    <scope>NUCLEOTIDE SEQUENCE [LARGE SCALE GENOMIC DNA]</scope>
    <source>
        <strain evidence="2">Alpha-2009</strain>
        <tissue evidence="2">Whole body</tissue>
    </source>
</reference>
<evidence type="ECO:0000313" key="2">
    <source>
        <dbReference type="EMBL" id="KAL0104168.1"/>
    </source>
</evidence>
<feature type="region of interest" description="Disordered" evidence="1">
    <location>
        <begin position="36"/>
        <end position="57"/>
    </location>
</feature>
<name>A0AAW2EN20_9HYME</name>
<gene>
    <name evidence="2" type="ORF">PUN28_017106</name>
</gene>
<dbReference type="EMBL" id="JADYXP020000020">
    <property type="protein sequence ID" value="KAL0104168.1"/>
    <property type="molecule type" value="Genomic_DNA"/>
</dbReference>
<evidence type="ECO:0000313" key="3">
    <source>
        <dbReference type="Proteomes" id="UP001430953"/>
    </source>
</evidence>
<accession>A0AAW2EN20</accession>
<protein>
    <submittedName>
        <fullName evidence="2">Uncharacterized protein</fullName>
    </submittedName>
</protein>
<feature type="compositionally biased region" description="Basic residues" evidence="1">
    <location>
        <begin position="40"/>
        <end position="49"/>
    </location>
</feature>
<dbReference type="AlphaFoldDB" id="A0AAW2EN20"/>
<proteinExistence type="predicted"/>
<comment type="caution">
    <text evidence="2">The sequence shown here is derived from an EMBL/GenBank/DDBJ whole genome shotgun (WGS) entry which is preliminary data.</text>
</comment>